<dbReference type="GO" id="GO:0003723">
    <property type="term" value="F:RNA binding"/>
    <property type="evidence" value="ECO:0007669"/>
    <property type="project" value="TreeGrafter"/>
</dbReference>
<name>A0AAJ0FNU1_9PEZI</name>
<evidence type="ECO:0000313" key="3">
    <source>
        <dbReference type="EMBL" id="KAK1769364.1"/>
    </source>
</evidence>
<comment type="caution">
    <text evidence="3">The sequence shown here is derived from an EMBL/GenBank/DDBJ whole genome shotgun (WGS) entry which is preliminary data.</text>
</comment>
<dbReference type="SUPFAM" id="SSF53098">
    <property type="entry name" value="Ribonuclease H-like"/>
    <property type="match status" value="1"/>
</dbReference>
<dbReference type="AlphaFoldDB" id="A0AAJ0FNU1"/>
<dbReference type="PANTHER" id="PTHR15092">
    <property type="entry name" value="POLY A -SPECIFIC RIBONUCLEASE/TARGET OF EGR1, MEMBER 1"/>
    <property type="match status" value="1"/>
</dbReference>
<evidence type="ECO:0000313" key="4">
    <source>
        <dbReference type="Proteomes" id="UP001244011"/>
    </source>
</evidence>
<dbReference type="GO" id="GO:1990431">
    <property type="term" value="P:priRNA 3'-end processing"/>
    <property type="evidence" value="ECO:0007669"/>
    <property type="project" value="TreeGrafter"/>
</dbReference>
<feature type="compositionally biased region" description="Acidic residues" evidence="2">
    <location>
        <begin position="471"/>
        <end position="480"/>
    </location>
</feature>
<dbReference type="GO" id="GO:0000289">
    <property type="term" value="P:nuclear-transcribed mRNA poly(A) tail shortening"/>
    <property type="evidence" value="ECO:0007669"/>
    <property type="project" value="TreeGrafter"/>
</dbReference>
<gene>
    <name evidence="3" type="ORF">QBC33DRAFT_605857</name>
</gene>
<organism evidence="3 4">
    <name type="scientific">Phialemonium atrogriseum</name>
    <dbReference type="NCBI Taxonomy" id="1093897"/>
    <lineage>
        <taxon>Eukaryota</taxon>
        <taxon>Fungi</taxon>
        <taxon>Dikarya</taxon>
        <taxon>Ascomycota</taxon>
        <taxon>Pezizomycotina</taxon>
        <taxon>Sordariomycetes</taxon>
        <taxon>Sordariomycetidae</taxon>
        <taxon>Cephalothecales</taxon>
        <taxon>Cephalothecaceae</taxon>
        <taxon>Phialemonium</taxon>
    </lineage>
</organism>
<dbReference type="InterPro" id="IPR051181">
    <property type="entry name" value="CAF1_poly(A)_ribonucleases"/>
</dbReference>
<proteinExistence type="inferred from homology"/>
<keyword evidence="4" id="KW-1185">Reference proteome</keyword>
<dbReference type="PANTHER" id="PTHR15092:SF22">
    <property type="entry name" value="POLY(A)-SPECIFIC RIBONUCLEASE PNLDC1"/>
    <property type="match status" value="1"/>
</dbReference>
<dbReference type="GeneID" id="85315476"/>
<dbReference type="Proteomes" id="UP001244011">
    <property type="component" value="Unassembled WGS sequence"/>
</dbReference>
<dbReference type="Pfam" id="PF04857">
    <property type="entry name" value="CAF1"/>
    <property type="match status" value="1"/>
</dbReference>
<dbReference type="GO" id="GO:1990432">
    <property type="term" value="P:siRNA 3'-end processing"/>
    <property type="evidence" value="ECO:0007669"/>
    <property type="project" value="TreeGrafter"/>
</dbReference>
<dbReference type="GO" id="GO:0005634">
    <property type="term" value="C:nucleus"/>
    <property type="evidence" value="ECO:0007669"/>
    <property type="project" value="TreeGrafter"/>
</dbReference>
<reference evidence="3" key="1">
    <citation type="submission" date="2023-06" db="EMBL/GenBank/DDBJ databases">
        <title>Genome-scale phylogeny and comparative genomics of the fungal order Sordariales.</title>
        <authorList>
            <consortium name="Lawrence Berkeley National Laboratory"/>
            <person name="Hensen N."/>
            <person name="Bonometti L."/>
            <person name="Westerberg I."/>
            <person name="Brannstrom I.O."/>
            <person name="Guillou S."/>
            <person name="Cros-Aarteil S."/>
            <person name="Calhoun S."/>
            <person name="Haridas S."/>
            <person name="Kuo A."/>
            <person name="Mondo S."/>
            <person name="Pangilinan J."/>
            <person name="Riley R."/>
            <person name="Labutti K."/>
            <person name="Andreopoulos B."/>
            <person name="Lipzen A."/>
            <person name="Chen C."/>
            <person name="Yanf M."/>
            <person name="Daum C."/>
            <person name="Ng V."/>
            <person name="Clum A."/>
            <person name="Steindorff A."/>
            <person name="Ohm R."/>
            <person name="Martin F."/>
            <person name="Silar P."/>
            <person name="Natvig D."/>
            <person name="Lalanne C."/>
            <person name="Gautier V."/>
            <person name="Ament-Velasquez S.L."/>
            <person name="Kruys A."/>
            <person name="Hutchinson M.I."/>
            <person name="Powell A.J."/>
            <person name="Barry K."/>
            <person name="Miller A.N."/>
            <person name="Grigoriev I.V."/>
            <person name="Debuchy R."/>
            <person name="Gladieux P."/>
            <person name="Thoren M.H."/>
            <person name="Johannesson H."/>
        </authorList>
    </citation>
    <scope>NUCLEOTIDE SEQUENCE</scope>
    <source>
        <strain evidence="3">8032-3</strain>
    </source>
</reference>
<protein>
    <submittedName>
        <fullName evidence="3">Ribonuclease H-like domain-containing protein</fullName>
    </submittedName>
</protein>
<dbReference type="Gene3D" id="3.30.420.10">
    <property type="entry name" value="Ribonuclease H-like superfamily/Ribonuclease H"/>
    <property type="match status" value="2"/>
</dbReference>
<sequence length="527" mass="59118">MDINQSNFWSSLPMVLKAISEATYVAFDLEMTGIKSKLATNSLTPTIDEVYHQAKDSAERYQILQIGLTCIRHDNETQAYTTQSFNFSITPMFAGNDSSEILLAKVLDRTVSFSYRSMLFLKSHGFQLEQAFKDGVYYLSRHEVAELNDTLLQNGGGQQSADQVDIVTQDQETRKFYGSARSSILSWLGQPERGHFVNISNPHGGRLNRLQTRLIFQLVQTEFPACKAYPKCSNLFMQVVMLDAEREEKHWKKEVEERKAAVARQSGDFYTHISSTGFRLVIEALVGGDFAKSIDPQWLVTGKDKASLANVASKLAQDLKQYEATLKAQPPILVGHNQLFDLCFIFQTFIGPLPATVDAFRCEIHALFPRIADTKHLGSRDDHAMVGDENLEELFGSVRDQYTPVLIHEAGFGYDRVCTHQAGYDSWMTSVLFVKLSWKLAQDPTNLAPREAIAVAAATPTTGRRRRRLPDDDDNEEEEEEPRRGLARAGGDDWVLPAWDTAFWGRFGNKLRVGGSGVLDLSGAKLL</sequence>
<dbReference type="GO" id="GO:0000175">
    <property type="term" value="F:3'-5'-RNA exonuclease activity"/>
    <property type="evidence" value="ECO:0007669"/>
    <property type="project" value="TreeGrafter"/>
</dbReference>
<feature type="region of interest" description="Disordered" evidence="2">
    <location>
        <begin position="459"/>
        <end position="489"/>
    </location>
</feature>
<comment type="similarity">
    <text evidence="1">Belongs to the CAF1 family.</text>
</comment>
<dbReference type="InterPro" id="IPR006941">
    <property type="entry name" value="RNase_CAF1"/>
</dbReference>
<dbReference type="InterPro" id="IPR036397">
    <property type="entry name" value="RNaseH_sf"/>
</dbReference>
<dbReference type="EMBL" id="MU839003">
    <property type="protein sequence ID" value="KAK1769364.1"/>
    <property type="molecule type" value="Genomic_DNA"/>
</dbReference>
<evidence type="ECO:0000256" key="1">
    <source>
        <dbReference type="ARBA" id="ARBA00008372"/>
    </source>
</evidence>
<evidence type="ECO:0000256" key="2">
    <source>
        <dbReference type="SAM" id="MobiDB-lite"/>
    </source>
</evidence>
<dbReference type="RefSeq" id="XP_060285577.1">
    <property type="nucleotide sequence ID" value="XM_060432289.1"/>
</dbReference>
<accession>A0AAJ0FNU1</accession>
<dbReference type="InterPro" id="IPR012337">
    <property type="entry name" value="RNaseH-like_sf"/>
</dbReference>